<dbReference type="CDD" id="cd03784">
    <property type="entry name" value="GT1_Gtf-like"/>
    <property type="match status" value="1"/>
</dbReference>
<gene>
    <name evidence="6" type="primary">UGT</name>
    <name evidence="6" type="ORF">J437_LFUL019794</name>
</gene>
<keyword evidence="4" id="KW-1133">Transmembrane helix</keyword>
<keyword evidence="2" id="KW-0328">Glycosyltransferase</keyword>
<evidence type="ECO:0000256" key="3">
    <source>
        <dbReference type="ARBA" id="ARBA00022679"/>
    </source>
</evidence>
<keyword evidence="4" id="KW-0472">Membrane</keyword>
<evidence type="ECO:0000256" key="1">
    <source>
        <dbReference type="ARBA" id="ARBA00009995"/>
    </source>
</evidence>
<dbReference type="AlphaFoldDB" id="A0A8K0K4Z3"/>
<sequence length="518" mass="57749">MAATWPSLLLISLVTLGTNVFVPTSEASKILVVLPFSATSHSNVITALSRELALRGHTVKAITPYPISNRPANYTEINVAEVLLPYFKTPKVDDEGGVLEVFKLLLRVSKGICNGVLEMPEVQDLIKSAQSGDGYDLIINSMFYCDCFYAFAHVFNAPLVLISPAGSFPVTDQIVGNPAPPSFVPNIFSSFSDHMTFLERAQNAMMDFITIAFHRFVIYPTLNAEMKKGFGESVPTIQEIEKERVSLVLLNSHHSILYPRPLNPNVVEVGGMHVKPPKPLPQDIKKFMDEAKEGVIYFSLGSNLKSAEMPEATRDALLAAFAELKQKVLWKWEADNLPGQPANVKISKLFITHGGLLSFQEAVDRGVPLIGIPFYGDQVLNLNRVVSLGVGLKMDYKSITKEYVLKHIRTILDDNSFKHKMKQLSAVWKDQKESPLERAVYWTEYVIRHDGAKHLRSAAVDLAWYQYYLLDVIAAAALVIFLVFSIIIGAFCLLCKMCCKKTKATKKKEGKSSKQKRH</sequence>
<dbReference type="SUPFAM" id="SSF53756">
    <property type="entry name" value="UDP-Glycosyltransferase/glycogen phosphorylase"/>
    <property type="match status" value="1"/>
</dbReference>
<dbReference type="Proteomes" id="UP000792457">
    <property type="component" value="Unassembled WGS sequence"/>
</dbReference>
<feature type="transmembrane region" description="Helical" evidence="4">
    <location>
        <begin position="467"/>
        <end position="494"/>
    </location>
</feature>
<reference evidence="6" key="1">
    <citation type="submission" date="2013-04" db="EMBL/GenBank/DDBJ databases">
        <authorList>
            <person name="Qu J."/>
            <person name="Murali S.C."/>
            <person name="Bandaranaike D."/>
            <person name="Bellair M."/>
            <person name="Blankenburg K."/>
            <person name="Chao H."/>
            <person name="Dinh H."/>
            <person name="Doddapaneni H."/>
            <person name="Downs B."/>
            <person name="Dugan-Rocha S."/>
            <person name="Elkadiri S."/>
            <person name="Gnanaolivu R.D."/>
            <person name="Hernandez B."/>
            <person name="Javaid M."/>
            <person name="Jayaseelan J.C."/>
            <person name="Lee S."/>
            <person name="Li M."/>
            <person name="Ming W."/>
            <person name="Munidasa M."/>
            <person name="Muniz J."/>
            <person name="Nguyen L."/>
            <person name="Ongeri F."/>
            <person name="Osuji N."/>
            <person name="Pu L.-L."/>
            <person name="Puazo M."/>
            <person name="Qu C."/>
            <person name="Quiroz J."/>
            <person name="Raj R."/>
            <person name="Weissenberger G."/>
            <person name="Xin Y."/>
            <person name="Zou X."/>
            <person name="Han Y."/>
            <person name="Richards S."/>
            <person name="Worley K."/>
            <person name="Muzny D."/>
            <person name="Gibbs R."/>
        </authorList>
    </citation>
    <scope>NUCLEOTIDE SEQUENCE</scope>
    <source>
        <strain evidence="6">Sampled in the wild</strain>
    </source>
</reference>
<protein>
    <submittedName>
        <fullName evidence="6">UDP-glycosyltransferase</fullName>
    </submittedName>
</protein>
<dbReference type="PANTHER" id="PTHR48043">
    <property type="entry name" value="EG:EG0003.4 PROTEIN-RELATED"/>
    <property type="match status" value="1"/>
</dbReference>
<keyword evidence="3" id="KW-0808">Transferase</keyword>
<dbReference type="GO" id="GO:0008194">
    <property type="term" value="F:UDP-glycosyltransferase activity"/>
    <property type="evidence" value="ECO:0007669"/>
    <property type="project" value="InterPro"/>
</dbReference>
<dbReference type="FunFam" id="3.40.50.2000:FF:000050">
    <property type="entry name" value="UDP-glucuronosyltransferase"/>
    <property type="match status" value="1"/>
</dbReference>
<dbReference type="OrthoDB" id="5835829at2759"/>
<reference evidence="6" key="2">
    <citation type="submission" date="2017-10" db="EMBL/GenBank/DDBJ databases">
        <title>Ladona fulva Genome sequencing and assembly.</title>
        <authorList>
            <person name="Murali S."/>
            <person name="Richards S."/>
            <person name="Bandaranaike D."/>
            <person name="Bellair M."/>
            <person name="Blankenburg K."/>
            <person name="Chao H."/>
            <person name="Dinh H."/>
            <person name="Doddapaneni H."/>
            <person name="Dugan-Rocha S."/>
            <person name="Elkadiri S."/>
            <person name="Gnanaolivu R."/>
            <person name="Hernandez B."/>
            <person name="Skinner E."/>
            <person name="Javaid M."/>
            <person name="Lee S."/>
            <person name="Li M."/>
            <person name="Ming W."/>
            <person name="Munidasa M."/>
            <person name="Muniz J."/>
            <person name="Nguyen L."/>
            <person name="Hughes D."/>
            <person name="Osuji N."/>
            <person name="Pu L.-L."/>
            <person name="Puazo M."/>
            <person name="Qu C."/>
            <person name="Quiroz J."/>
            <person name="Raj R."/>
            <person name="Weissenberger G."/>
            <person name="Xin Y."/>
            <person name="Zou X."/>
            <person name="Han Y."/>
            <person name="Worley K."/>
            <person name="Muzny D."/>
            <person name="Gibbs R."/>
        </authorList>
    </citation>
    <scope>NUCLEOTIDE SEQUENCE</scope>
    <source>
        <strain evidence="6">Sampled in the wild</strain>
    </source>
</reference>
<evidence type="ECO:0000313" key="7">
    <source>
        <dbReference type="Proteomes" id="UP000792457"/>
    </source>
</evidence>
<dbReference type="InterPro" id="IPR002213">
    <property type="entry name" value="UDP_glucos_trans"/>
</dbReference>
<feature type="signal peptide" evidence="5">
    <location>
        <begin position="1"/>
        <end position="27"/>
    </location>
</feature>
<dbReference type="Pfam" id="PF00201">
    <property type="entry name" value="UDPGT"/>
    <property type="match status" value="1"/>
</dbReference>
<dbReference type="InterPro" id="IPR050271">
    <property type="entry name" value="UDP-glycosyltransferase"/>
</dbReference>
<feature type="chain" id="PRO_5035457234" evidence="5">
    <location>
        <begin position="28"/>
        <end position="518"/>
    </location>
</feature>
<evidence type="ECO:0000313" key="6">
    <source>
        <dbReference type="EMBL" id="KAG8228489.1"/>
    </source>
</evidence>
<evidence type="ECO:0000256" key="4">
    <source>
        <dbReference type="SAM" id="Phobius"/>
    </source>
</evidence>
<keyword evidence="7" id="KW-1185">Reference proteome</keyword>
<evidence type="ECO:0000256" key="2">
    <source>
        <dbReference type="ARBA" id="ARBA00022676"/>
    </source>
</evidence>
<dbReference type="EMBL" id="KZ308374">
    <property type="protein sequence ID" value="KAG8228489.1"/>
    <property type="molecule type" value="Genomic_DNA"/>
</dbReference>
<organism evidence="6 7">
    <name type="scientific">Ladona fulva</name>
    <name type="common">Scarce chaser dragonfly</name>
    <name type="synonym">Libellula fulva</name>
    <dbReference type="NCBI Taxonomy" id="123851"/>
    <lineage>
        <taxon>Eukaryota</taxon>
        <taxon>Metazoa</taxon>
        <taxon>Ecdysozoa</taxon>
        <taxon>Arthropoda</taxon>
        <taxon>Hexapoda</taxon>
        <taxon>Insecta</taxon>
        <taxon>Pterygota</taxon>
        <taxon>Palaeoptera</taxon>
        <taxon>Odonata</taxon>
        <taxon>Epiprocta</taxon>
        <taxon>Anisoptera</taxon>
        <taxon>Libelluloidea</taxon>
        <taxon>Libellulidae</taxon>
        <taxon>Ladona</taxon>
    </lineage>
</organism>
<keyword evidence="4" id="KW-0812">Transmembrane</keyword>
<comment type="similarity">
    <text evidence="1">Belongs to the UDP-glycosyltransferase family.</text>
</comment>
<comment type="caution">
    <text evidence="6">The sequence shown here is derived from an EMBL/GenBank/DDBJ whole genome shotgun (WGS) entry which is preliminary data.</text>
</comment>
<dbReference type="Gene3D" id="3.40.50.2000">
    <property type="entry name" value="Glycogen Phosphorylase B"/>
    <property type="match status" value="2"/>
</dbReference>
<proteinExistence type="inferred from homology"/>
<dbReference type="PANTHER" id="PTHR48043:SF159">
    <property type="entry name" value="EG:EG0003.4 PROTEIN-RELATED"/>
    <property type="match status" value="1"/>
</dbReference>
<evidence type="ECO:0000256" key="5">
    <source>
        <dbReference type="SAM" id="SignalP"/>
    </source>
</evidence>
<accession>A0A8K0K4Z3</accession>
<keyword evidence="5" id="KW-0732">Signal</keyword>
<name>A0A8K0K4Z3_LADFU</name>